<feature type="chain" id="PRO_5009310909" evidence="2">
    <location>
        <begin position="17"/>
        <end position="221"/>
    </location>
</feature>
<protein>
    <submittedName>
        <fullName evidence="4">Fibroin heavy chain-like</fullName>
    </submittedName>
</protein>
<dbReference type="WBParaSite" id="Hba_11046">
    <property type="protein sequence ID" value="Hba_11046"/>
    <property type="gene ID" value="Hba_11046"/>
</dbReference>
<feature type="signal peptide" evidence="2">
    <location>
        <begin position="1"/>
        <end position="16"/>
    </location>
</feature>
<evidence type="ECO:0000313" key="4">
    <source>
        <dbReference type="WBParaSite" id="Hba_11046"/>
    </source>
</evidence>
<dbReference type="Proteomes" id="UP000095283">
    <property type="component" value="Unplaced"/>
</dbReference>
<feature type="compositionally biased region" description="Low complexity" evidence="1">
    <location>
        <begin position="142"/>
        <end position="154"/>
    </location>
</feature>
<keyword evidence="3" id="KW-1185">Reference proteome</keyword>
<proteinExistence type="predicted"/>
<organism evidence="3 4">
    <name type="scientific">Heterorhabditis bacteriophora</name>
    <name type="common">Entomopathogenic nematode worm</name>
    <dbReference type="NCBI Taxonomy" id="37862"/>
    <lineage>
        <taxon>Eukaryota</taxon>
        <taxon>Metazoa</taxon>
        <taxon>Ecdysozoa</taxon>
        <taxon>Nematoda</taxon>
        <taxon>Chromadorea</taxon>
        <taxon>Rhabditida</taxon>
        <taxon>Rhabditina</taxon>
        <taxon>Rhabditomorpha</taxon>
        <taxon>Strongyloidea</taxon>
        <taxon>Heterorhabditidae</taxon>
        <taxon>Heterorhabditis</taxon>
    </lineage>
</organism>
<keyword evidence="2" id="KW-0732">Signal</keyword>
<evidence type="ECO:0000313" key="3">
    <source>
        <dbReference type="Proteomes" id="UP000095283"/>
    </source>
</evidence>
<evidence type="ECO:0000256" key="1">
    <source>
        <dbReference type="SAM" id="MobiDB-lite"/>
    </source>
</evidence>
<accession>A0A1I7X0H2</accession>
<feature type="region of interest" description="Disordered" evidence="1">
    <location>
        <begin position="139"/>
        <end position="171"/>
    </location>
</feature>
<dbReference type="AlphaFoldDB" id="A0A1I7X0H2"/>
<feature type="compositionally biased region" description="Basic and acidic residues" evidence="1">
    <location>
        <begin position="155"/>
        <end position="171"/>
    </location>
</feature>
<name>A0A1I7X0H2_HETBA</name>
<sequence>MALFLVLFATAALATANFIPPYYGSNYADNHDNLANHWGSYGRNNEGYGSGYEGQNYGHAVGDRGYNVAGYGSHGHADGHSYYDNAGAKGHEDTVYDHGARAAADAEGMKKYSYFTSGSGPEGSYSKGYYGSEGYDHEMSNSKQAAGASGSGYKKGYEATESDHSADHSAYDKAAASHSGFGKQHDISTYGSEKAGYANGGHSDGWHNAAHDVVHSAHKPY</sequence>
<evidence type="ECO:0000256" key="2">
    <source>
        <dbReference type="SAM" id="SignalP"/>
    </source>
</evidence>
<reference evidence="4" key="1">
    <citation type="submission" date="2016-11" db="UniProtKB">
        <authorList>
            <consortium name="WormBaseParasite"/>
        </authorList>
    </citation>
    <scope>IDENTIFICATION</scope>
</reference>